<dbReference type="EMBL" id="CP096115">
    <property type="protein sequence ID" value="UUX93002.1"/>
    <property type="molecule type" value="Genomic_DNA"/>
</dbReference>
<organism evidence="1 2">
    <name type="scientific">Methanoplanus endosymbiosus</name>
    <dbReference type="NCBI Taxonomy" id="33865"/>
    <lineage>
        <taxon>Archaea</taxon>
        <taxon>Methanobacteriati</taxon>
        <taxon>Methanobacteriota</taxon>
        <taxon>Stenosarchaea group</taxon>
        <taxon>Methanomicrobia</taxon>
        <taxon>Methanomicrobiales</taxon>
        <taxon>Methanomicrobiaceae</taxon>
        <taxon>Methanoplanus</taxon>
    </lineage>
</organism>
<dbReference type="GeneID" id="74306514"/>
<evidence type="ECO:0000313" key="2">
    <source>
        <dbReference type="Proteomes" id="UP001060368"/>
    </source>
</evidence>
<keyword evidence="2" id="KW-1185">Reference proteome</keyword>
<reference evidence="1" key="1">
    <citation type="submission" date="2022-04" db="EMBL/GenBank/DDBJ databases">
        <title>Complete genome of Methanoplanus endosymbiosus DSM 3599.</title>
        <authorList>
            <person name="Chen S.-C."/>
            <person name="You Y.-T."/>
            <person name="Zhou Y.-Z."/>
            <person name="Lai M.-C."/>
        </authorList>
    </citation>
    <scope>NUCLEOTIDE SEQUENCE</scope>
    <source>
        <strain evidence="1">DSM 3599</strain>
    </source>
</reference>
<accession>A0A9E7PPC2</accession>
<evidence type="ECO:0000313" key="1">
    <source>
        <dbReference type="EMBL" id="UUX93002.1"/>
    </source>
</evidence>
<protein>
    <submittedName>
        <fullName evidence="1">Uncharacterized protein</fullName>
    </submittedName>
</protein>
<name>A0A9E7PPC2_9EURY</name>
<gene>
    <name evidence="1" type="ORF">L6E24_02425</name>
</gene>
<sequence>MKEYTKAGCYQKGDQREILSDDFISWIMEAQLHSVPEGKATLSTLSNDPALFAFKRKDLNGAVIDRNNDRLEVLRNGVSGEIVMIKRSYSD</sequence>
<dbReference type="AlphaFoldDB" id="A0A9E7PPC2"/>
<proteinExistence type="predicted"/>
<dbReference type="Proteomes" id="UP001060368">
    <property type="component" value="Chromosome"/>
</dbReference>
<dbReference type="RefSeq" id="WP_257743143.1">
    <property type="nucleotide sequence ID" value="NZ_CP096115.1"/>
</dbReference>
<dbReference type="KEGG" id="mend:L6E24_02425"/>